<dbReference type="PANTHER" id="PTHR38446">
    <property type="entry name" value="BLL0914 PROTEIN"/>
    <property type="match status" value="1"/>
</dbReference>
<reference evidence="2 3" key="2">
    <citation type="submission" date="2024-06" db="EMBL/GenBank/DDBJ databases">
        <title>Caproicibacterium argilliputei sp. nov, a novel caproic acid producing anaerobic bacterium isolated from pit mud.</title>
        <authorList>
            <person name="Xia S."/>
        </authorList>
    </citation>
    <scope>NUCLEOTIDE SEQUENCE [LARGE SCALE GENOMIC DNA]</scope>
    <source>
        <strain evidence="2 3">ZCY20-5</strain>
    </source>
</reference>
<accession>A0AA97H3M1</accession>
<dbReference type="Proteomes" id="UP001300604">
    <property type="component" value="Chromosome"/>
</dbReference>
<gene>
    <name evidence="2" type="ORF">PXC00_05705</name>
</gene>
<dbReference type="EMBL" id="CP135996">
    <property type="protein sequence ID" value="WOC33362.1"/>
    <property type="molecule type" value="Genomic_DNA"/>
</dbReference>
<reference evidence="3" key="3">
    <citation type="submission" date="2024-06" db="EMBL/GenBank/DDBJ databases">
        <authorList>
            <person name="Zeng C."/>
        </authorList>
    </citation>
    <scope>NUCLEOTIDE SEQUENCE [LARGE SCALE GENOMIC DNA]</scope>
    <source>
        <strain evidence="3">ZCY20-5</strain>
    </source>
</reference>
<keyword evidence="1" id="KW-0472">Membrane</keyword>
<evidence type="ECO:0000313" key="2">
    <source>
        <dbReference type="EMBL" id="WOC33362.1"/>
    </source>
</evidence>
<evidence type="ECO:0000313" key="3">
    <source>
        <dbReference type="Proteomes" id="UP001300604"/>
    </source>
</evidence>
<dbReference type="RefSeq" id="WP_275846972.1">
    <property type="nucleotide sequence ID" value="NZ_CP135996.1"/>
</dbReference>
<reference evidence="3" key="1">
    <citation type="submission" date="2024-06" db="EMBL/GenBank/DDBJ databases">
        <title>Caproicibacterium argilliputei sp. nov, a novel caproic acid producing anaerobic bacterium isolated from pit mud.</title>
        <authorList>
            <person name="Zeng C."/>
        </authorList>
    </citation>
    <scope>NUCLEOTIDE SEQUENCE [LARGE SCALE GENOMIC DNA]</scope>
    <source>
        <strain evidence="3">ZCY20-5</strain>
    </source>
</reference>
<dbReference type="InterPro" id="IPR009732">
    <property type="entry name" value="DUF1304"/>
</dbReference>
<dbReference type="PANTHER" id="PTHR38446:SF1">
    <property type="entry name" value="BLL0914 PROTEIN"/>
    <property type="match status" value="1"/>
</dbReference>
<organism evidence="2 3">
    <name type="scientific">Caproicibacterium argilliputei</name>
    <dbReference type="NCBI Taxonomy" id="3030016"/>
    <lineage>
        <taxon>Bacteria</taxon>
        <taxon>Bacillati</taxon>
        <taxon>Bacillota</taxon>
        <taxon>Clostridia</taxon>
        <taxon>Eubacteriales</taxon>
        <taxon>Oscillospiraceae</taxon>
        <taxon>Caproicibacterium</taxon>
    </lineage>
</organism>
<keyword evidence="1" id="KW-0812">Transmembrane</keyword>
<feature type="transmembrane region" description="Helical" evidence="1">
    <location>
        <begin position="77"/>
        <end position="96"/>
    </location>
</feature>
<feature type="transmembrane region" description="Helical" evidence="1">
    <location>
        <begin position="7"/>
        <end position="29"/>
    </location>
</feature>
<dbReference type="AlphaFoldDB" id="A0AA97H3M1"/>
<feature type="transmembrane region" description="Helical" evidence="1">
    <location>
        <begin position="102"/>
        <end position="120"/>
    </location>
</feature>
<sequence length="121" mass="13161">MSAISMIFVGLIALEHLFIAYVEIFAWTSKGTQMFPHLSVDFINSTKEMAANQGIYNVFLAGGLIWSLAVRSAPWNLYLAAFFLGCVILAGIFGAFTSHKSIFFKQALPAIVAGAVLLLAR</sequence>
<proteinExistence type="predicted"/>
<keyword evidence="3" id="KW-1185">Reference proteome</keyword>
<evidence type="ECO:0000256" key="1">
    <source>
        <dbReference type="SAM" id="Phobius"/>
    </source>
</evidence>
<keyword evidence="1" id="KW-1133">Transmembrane helix</keyword>
<protein>
    <submittedName>
        <fullName evidence="2">DUF1304 domain-containing protein</fullName>
    </submittedName>
</protein>
<dbReference type="Pfam" id="PF06993">
    <property type="entry name" value="DUF1304"/>
    <property type="match status" value="1"/>
</dbReference>
<name>A0AA97H3M1_9FIRM</name>
<dbReference type="KEGG" id="carl:PXC00_05705"/>
<feature type="transmembrane region" description="Helical" evidence="1">
    <location>
        <begin position="49"/>
        <end position="70"/>
    </location>
</feature>